<evidence type="ECO:0000256" key="2">
    <source>
        <dbReference type="ARBA" id="ARBA00022525"/>
    </source>
</evidence>
<protein>
    <submittedName>
        <fullName evidence="4">Alkaline phosphatase</fullName>
        <ecNumber evidence="4">3.1.3.1</ecNumber>
    </submittedName>
</protein>
<evidence type="ECO:0000256" key="1">
    <source>
        <dbReference type="ARBA" id="ARBA00004613"/>
    </source>
</evidence>
<dbReference type="InterPro" id="IPR018511">
    <property type="entry name" value="Hemolysin-typ_Ca-bd_CS"/>
</dbReference>
<dbReference type="GO" id="GO:0004035">
    <property type="term" value="F:alkaline phosphatase activity"/>
    <property type="evidence" value="ECO:0007669"/>
    <property type="project" value="UniProtKB-EC"/>
</dbReference>
<dbReference type="EMBL" id="CADCWE010000012">
    <property type="protein sequence ID" value="CAA9520966.1"/>
    <property type="molecule type" value="Genomic_DNA"/>
</dbReference>
<keyword evidence="2" id="KW-0964">Secreted</keyword>
<feature type="signal peptide" evidence="3">
    <location>
        <begin position="1"/>
        <end position="26"/>
    </location>
</feature>
<feature type="chain" id="PRO_5027017924" evidence="3">
    <location>
        <begin position="27"/>
        <end position="175"/>
    </location>
</feature>
<dbReference type="Pfam" id="PF00353">
    <property type="entry name" value="HemolysinCabind"/>
    <property type="match status" value="3"/>
</dbReference>
<organism evidence="4">
    <name type="scientific">uncultured Thermomicrobiales bacterium</name>
    <dbReference type="NCBI Taxonomy" id="1645740"/>
    <lineage>
        <taxon>Bacteria</taxon>
        <taxon>Pseudomonadati</taxon>
        <taxon>Thermomicrobiota</taxon>
        <taxon>Thermomicrobia</taxon>
        <taxon>Thermomicrobiales</taxon>
        <taxon>environmental samples</taxon>
    </lineage>
</organism>
<dbReference type="InterPro" id="IPR050557">
    <property type="entry name" value="RTX_toxin/Mannuronan_C5-epim"/>
</dbReference>
<keyword evidence="4" id="KW-0378">Hydrolase</keyword>
<dbReference type="AlphaFoldDB" id="A0A6J4TE16"/>
<name>A0A6J4TE16_9BACT</name>
<dbReference type="SUPFAM" id="SSF51120">
    <property type="entry name" value="beta-Roll"/>
    <property type="match status" value="1"/>
</dbReference>
<comment type="subcellular location">
    <subcellularLocation>
        <location evidence="1">Secreted</location>
    </subcellularLocation>
</comment>
<dbReference type="PANTHER" id="PTHR38340:SF1">
    <property type="entry name" value="S-LAYER PROTEIN"/>
    <property type="match status" value="1"/>
</dbReference>
<dbReference type="Gene3D" id="2.150.10.10">
    <property type="entry name" value="Serralysin-like metalloprotease, C-terminal"/>
    <property type="match status" value="2"/>
</dbReference>
<gene>
    <name evidence="4" type="ORF">AVDCRST_MAG73-170</name>
</gene>
<dbReference type="PANTHER" id="PTHR38340">
    <property type="entry name" value="S-LAYER PROTEIN"/>
    <property type="match status" value="1"/>
</dbReference>
<dbReference type="GO" id="GO:0005509">
    <property type="term" value="F:calcium ion binding"/>
    <property type="evidence" value="ECO:0007669"/>
    <property type="project" value="InterPro"/>
</dbReference>
<proteinExistence type="predicted"/>
<dbReference type="InterPro" id="IPR011049">
    <property type="entry name" value="Serralysin-like_metalloprot_C"/>
</dbReference>
<dbReference type="EC" id="3.1.3.1" evidence="4"/>
<dbReference type="PROSITE" id="PS00330">
    <property type="entry name" value="HEMOLYSIN_CALCIUM"/>
    <property type="match status" value="1"/>
</dbReference>
<accession>A0A6J4TE16</accession>
<dbReference type="InterPro" id="IPR001343">
    <property type="entry name" value="Hemolysn_Ca-bd"/>
</dbReference>
<dbReference type="GO" id="GO:0005576">
    <property type="term" value="C:extracellular region"/>
    <property type="evidence" value="ECO:0007669"/>
    <property type="project" value="UniProtKB-SubCell"/>
</dbReference>
<dbReference type="PRINTS" id="PR00313">
    <property type="entry name" value="CABNDNGRPT"/>
</dbReference>
<evidence type="ECO:0000256" key="3">
    <source>
        <dbReference type="SAM" id="SignalP"/>
    </source>
</evidence>
<sequence length="175" mass="17725">MRPTTLFLILTVLGAALVLGAGTVLAETINCPGFTCQGTDGNDTLRGTTVYDAITGFGGADAISGFDGNDNLQGDDQVDPALDGADTIDGGPGNDLLVGRGGADVLDGGPDNDIINAEERTAFGHPPGIDTIKGGRGNDQISASDGFADVIDCGPGVDEVTFDPGLDTLKHCEIF</sequence>
<evidence type="ECO:0000313" key="4">
    <source>
        <dbReference type="EMBL" id="CAA9520966.1"/>
    </source>
</evidence>
<keyword evidence="3" id="KW-0732">Signal</keyword>
<reference evidence="4" key="1">
    <citation type="submission" date="2020-02" db="EMBL/GenBank/DDBJ databases">
        <authorList>
            <person name="Meier V. D."/>
        </authorList>
    </citation>
    <scope>NUCLEOTIDE SEQUENCE</scope>
    <source>
        <strain evidence="4">AVDCRST_MAG73</strain>
    </source>
</reference>